<comment type="caution">
    <text evidence="2">The sequence shown here is derived from an EMBL/GenBank/DDBJ whole genome shotgun (WGS) entry which is preliminary data.</text>
</comment>
<accession>A0A150RP00</accession>
<reference evidence="2 3" key="1">
    <citation type="submission" date="2014-02" db="EMBL/GenBank/DDBJ databases">
        <title>The small core and large imbalanced accessory genome model reveals a collaborative survival strategy of Sorangium cellulosum strains in nature.</title>
        <authorList>
            <person name="Han K."/>
            <person name="Peng R."/>
            <person name="Blom J."/>
            <person name="Li Y.-Z."/>
        </authorList>
    </citation>
    <scope>NUCLEOTIDE SEQUENCE [LARGE SCALE GENOMIC DNA]</scope>
    <source>
        <strain evidence="2 3">So0149</strain>
    </source>
</reference>
<dbReference type="AlphaFoldDB" id="A0A150RP00"/>
<name>A0A150RP00_SORCE</name>
<organism evidence="2 3">
    <name type="scientific">Sorangium cellulosum</name>
    <name type="common">Polyangium cellulosum</name>
    <dbReference type="NCBI Taxonomy" id="56"/>
    <lineage>
        <taxon>Bacteria</taxon>
        <taxon>Pseudomonadati</taxon>
        <taxon>Myxococcota</taxon>
        <taxon>Polyangia</taxon>
        <taxon>Polyangiales</taxon>
        <taxon>Polyangiaceae</taxon>
        <taxon>Sorangium</taxon>
    </lineage>
</organism>
<evidence type="ECO:0000313" key="3">
    <source>
        <dbReference type="Proteomes" id="UP000075515"/>
    </source>
</evidence>
<protein>
    <submittedName>
        <fullName evidence="2">Uncharacterized protein</fullName>
    </submittedName>
</protein>
<evidence type="ECO:0000256" key="1">
    <source>
        <dbReference type="SAM" id="MobiDB-lite"/>
    </source>
</evidence>
<sequence>MGCVGSIVGGSFPPVAHATSGKLATPLTSGMTSCRLKPNPTAAPVTKNAGIPPSGAFRMPYRKNDG</sequence>
<proteinExistence type="predicted"/>
<dbReference type="EMBL" id="JEMC01003348">
    <property type="protein sequence ID" value="KYF81985.1"/>
    <property type="molecule type" value="Genomic_DNA"/>
</dbReference>
<gene>
    <name evidence="2" type="ORF">BE18_06980</name>
</gene>
<feature type="region of interest" description="Disordered" evidence="1">
    <location>
        <begin position="38"/>
        <end position="66"/>
    </location>
</feature>
<dbReference type="Proteomes" id="UP000075515">
    <property type="component" value="Unassembled WGS sequence"/>
</dbReference>
<evidence type="ECO:0000313" key="2">
    <source>
        <dbReference type="EMBL" id="KYF81985.1"/>
    </source>
</evidence>